<protein>
    <recommendedName>
        <fullName evidence="2">Chalcone isomerase domain-containing protein</fullName>
    </recommendedName>
</protein>
<dbReference type="InterPro" id="IPR036298">
    <property type="entry name" value="Chalcone_isomerase_sf"/>
</dbReference>
<accession>A0A0K1ERN4</accession>
<proteinExistence type="predicted"/>
<dbReference type="KEGG" id="ccro:CMC5_075100"/>
<keyword evidence="1" id="KW-0732">Signal</keyword>
<evidence type="ECO:0000313" key="3">
    <source>
        <dbReference type="EMBL" id="AKT43278.1"/>
    </source>
</evidence>
<dbReference type="Pfam" id="PF16036">
    <property type="entry name" value="Chalcone_3"/>
    <property type="match status" value="1"/>
</dbReference>
<gene>
    <name evidence="3" type="ORF">CMC5_075100</name>
</gene>
<feature type="chain" id="PRO_5005459901" description="Chalcone isomerase domain-containing protein" evidence="1">
    <location>
        <begin position="28"/>
        <end position="185"/>
    </location>
</feature>
<evidence type="ECO:0000259" key="2">
    <source>
        <dbReference type="Pfam" id="PF16036"/>
    </source>
</evidence>
<feature type="signal peptide" evidence="1">
    <location>
        <begin position="1"/>
        <end position="27"/>
    </location>
</feature>
<dbReference type="InterPro" id="IPR016088">
    <property type="entry name" value="Chalcone_isomerase_3-sand"/>
</dbReference>
<evidence type="ECO:0000256" key="1">
    <source>
        <dbReference type="SAM" id="SignalP"/>
    </source>
</evidence>
<dbReference type="RefSeq" id="WP_050434768.1">
    <property type="nucleotide sequence ID" value="NZ_CP012159.1"/>
</dbReference>
<organism evidence="3 4">
    <name type="scientific">Chondromyces crocatus</name>
    <dbReference type="NCBI Taxonomy" id="52"/>
    <lineage>
        <taxon>Bacteria</taxon>
        <taxon>Pseudomonadati</taxon>
        <taxon>Myxococcota</taxon>
        <taxon>Polyangia</taxon>
        <taxon>Polyangiales</taxon>
        <taxon>Polyangiaceae</taxon>
        <taxon>Chondromyces</taxon>
    </lineage>
</organism>
<dbReference type="Proteomes" id="UP000067626">
    <property type="component" value="Chromosome"/>
</dbReference>
<dbReference type="SUPFAM" id="SSF54626">
    <property type="entry name" value="Chalcone isomerase"/>
    <property type="match status" value="1"/>
</dbReference>
<dbReference type="EMBL" id="CP012159">
    <property type="protein sequence ID" value="AKT43278.1"/>
    <property type="molecule type" value="Genomic_DNA"/>
</dbReference>
<dbReference type="OrthoDB" id="5510754at2"/>
<reference evidence="3 4" key="1">
    <citation type="submission" date="2015-07" db="EMBL/GenBank/DDBJ databases">
        <title>Genome analysis of myxobacterium Chondromyces crocatus Cm c5 reveals a high potential for natural compound synthesis and the genetic basis for the loss of fruiting body formation.</title>
        <authorList>
            <person name="Zaburannyi N."/>
            <person name="Bunk B."/>
            <person name="Maier J."/>
            <person name="Overmann J."/>
            <person name="Mueller R."/>
        </authorList>
    </citation>
    <scope>NUCLEOTIDE SEQUENCE [LARGE SCALE GENOMIC DNA]</scope>
    <source>
        <strain evidence="3 4">Cm c5</strain>
    </source>
</reference>
<sequence>MKTVRNKLALLVPALTALLLAVTNLWALDPGADGYYKTGEGIREKSIAFISVNVYRISHHIKELPSAKSKQALIDADVDKKFVLTLMRDVDREKMQNALKDSLALNGYTNKANIDKFLGAMTNELKEKSHVTFSYSAEKKATTIKVDGGGTATVAGVDFMKGIWSIWFGKIDQPKLTEQLMSKLP</sequence>
<dbReference type="STRING" id="52.CMC5_075100"/>
<dbReference type="Gene3D" id="3.50.70.10">
    <property type="match status" value="1"/>
</dbReference>
<evidence type="ECO:0000313" key="4">
    <source>
        <dbReference type="Proteomes" id="UP000067626"/>
    </source>
</evidence>
<dbReference type="GO" id="GO:0016872">
    <property type="term" value="F:intramolecular lyase activity"/>
    <property type="evidence" value="ECO:0007669"/>
    <property type="project" value="InterPro"/>
</dbReference>
<keyword evidence="4" id="KW-1185">Reference proteome</keyword>
<name>A0A0K1ERN4_CHOCO</name>
<dbReference type="InterPro" id="IPR016087">
    <property type="entry name" value="Chalcone_isomerase"/>
</dbReference>
<dbReference type="AlphaFoldDB" id="A0A0K1ERN4"/>
<feature type="domain" description="Chalcone isomerase" evidence="2">
    <location>
        <begin position="39"/>
        <end position="170"/>
    </location>
</feature>